<dbReference type="AlphaFoldDB" id="A0A562UXE5"/>
<proteinExistence type="predicted"/>
<dbReference type="EMBL" id="VLLK01000001">
    <property type="protein sequence ID" value="TWJ10334.1"/>
    <property type="molecule type" value="Genomic_DNA"/>
</dbReference>
<accession>A0A562UXE5</accession>
<dbReference type="PROSITE" id="PS51257">
    <property type="entry name" value="PROKAR_LIPOPROTEIN"/>
    <property type="match status" value="1"/>
</dbReference>
<evidence type="ECO:0000256" key="1">
    <source>
        <dbReference type="SAM" id="SignalP"/>
    </source>
</evidence>
<dbReference type="OrthoDB" id="7834092at2"/>
<sequence length="203" mass="21384">MTRTVANIAFASTAALALSACAQPAEEDAEAVVSATEKMTAASFGCIRDLTQVDRFFVGNLDGNLEETVAIASSEDGGVFPVGSVVQLVPGEAMVKRANGFNADTKDWEFFEFDVSSEGTSIRNRGHVDVVNRFDGNCLECHAKAAEQFDMICSTDHGCDPIPINDAMIRALQKTDPRCGAPLELTAEESEGLAALMAATGGA</sequence>
<keyword evidence="3" id="KW-1185">Reference proteome</keyword>
<feature type="chain" id="PRO_5021823582" description="Cytochrome P460" evidence="1">
    <location>
        <begin position="23"/>
        <end position="203"/>
    </location>
</feature>
<reference evidence="2 3" key="1">
    <citation type="submission" date="2019-07" db="EMBL/GenBank/DDBJ databases">
        <title>Genomic Encyclopedia of Archaeal and Bacterial Type Strains, Phase II (KMG-II): from individual species to whole genera.</title>
        <authorList>
            <person name="Goeker M."/>
        </authorList>
    </citation>
    <scope>NUCLEOTIDE SEQUENCE [LARGE SCALE GENOMIC DNA]</scope>
    <source>
        <strain evidence="2 3">ATCC BAA-2084</strain>
    </source>
</reference>
<evidence type="ECO:0008006" key="4">
    <source>
        <dbReference type="Google" id="ProtNLM"/>
    </source>
</evidence>
<dbReference type="InterPro" id="IPR038142">
    <property type="entry name" value="Cytochrome_P460_sp"/>
</dbReference>
<evidence type="ECO:0000313" key="3">
    <source>
        <dbReference type="Proteomes" id="UP000320547"/>
    </source>
</evidence>
<gene>
    <name evidence="2" type="ORF">JN10_1997</name>
</gene>
<feature type="signal peptide" evidence="1">
    <location>
        <begin position="1"/>
        <end position="22"/>
    </location>
</feature>
<comment type="caution">
    <text evidence="2">The sequence shown here is derived from an EMBL/GenBank/DDBJ whole genome shotgun (WGS) entry which is preliminary data.</text>
</comment>
<keyword evidence="1" id="KW-0732">Signal</keyword>
<evidence type="ECO:0000313" key="2">
    <source>
        <dbReference type="EMBL" id="TWJ10334.1"/>
    </source>
</evidence>
<dbReference type="Gene3D" id="3.50.70.20">
    <property type="entry name" value="Cytochrome P460"/>
    <property type="match status" value="1"/>
</dbReference>
<name>A0A562UXE5_9SPHN</name>
<dbReference type="RefSeq" id="WP_144573648.1">
    <property type="nucleotide sequence ID" value="NZ_CP015963.1"/>
</dbReference>
<dbReference type="Proteomes" id="UP000320547">
    <property type="component" value="Unassembled WGS sequence"/>
</dbReference>
<organism evidence="2 3">
    <name type="scientific">Altererythrobacter ishigakiensis</name>
    <dbReference type="NCBI Taxonomy" id="476157"/>
    <lineage>
        <taxon>Bacteria</taxon>
        <taxon>Pseudomonadati</taxon>
        <taxon>Pseudomonadota</taxon>
        <taxon>Alphaproteobacteria</taxon>
        <taxon>Sphingomonadales</taxon>
        <taxon>Erythrobacteraceae</taxon>
        <taxon>Altererythrobacter</taxon>
    </lineage>
</organism>
<protein>
    <recommendedName>
        <fullName evidence="4">Cytochrome P460</fullName>
    </recommendedName>
</protein>